<sequence length="100" mass="11130">MLKTLTVALVAALPISTASVAMAAPAASPSGLHATTIQLVDLRRDNHRNDKRHVDRSPSHRFTPGQRYRSAPRGWRSYRGRPGDWRTRGCILVGPLWFCP</sequence>
<feature type="region of interest" description="Disordered" evidence="1">
    <location>
        <begin position="46"/>
        <end position="75"/>
    </location>
</feature>
<gene>
    <name evidence="3" type="ORF">EYR15_05215</name>
</gene>
<keyword evidence="4" id="KW-1185">Reference proteome</keyword>
<proteinExistence type="predicted"/>
<organism evidence="3 4">
    <name type="scientific">Hansschlegelia quercus</name>
    <dbReference type="NCBI Taxonomy" id="2528245"/>
    <lineage>
        <taxon>Bacteria</taxon>
        <taxon>Pseudomonadati</taxon>
        <taxon>Pseudomonadota</taxon>
        <taxon>Alphaproteobacteria</taxon>
        <taxon>Hyphomicrobiales</taxon>
        <taxon>Methylopilaceae</taxon>
        <taxon>Hansschlegelia</taxon>
    </lineage>
</organism>
<reference evidence="3 4" key="1">
    <citation type="submission" date="2019-02" db="EMBL/GenBank/DDBJ databases">
        <title>Hansschlegelia quercus sp. nov., a novel methylotrophic bacterium from buds of oak (Quercus robur L.).</title>
        <authorList>
            <person name="Agafonova N.V."/>
            <person name="Kaparullina E.N."/>
            <person name="Grouzdev D.S."/>
            <person name="Doronina N.V."/>
        </authorList>
    </citation>
    <scope>NUCLEOTIDE SEQUENCE [LARGE SCALE GENOMIC DNA]</scope>
    <source>
        <strain evidence="3 4">Dub</strain>
    </source>
</reference>
<evidence type="ECO:0008006" key="5">
    <source>
        <dbReference type="Google" id="ProtNLM"/>
    </source>
</evidence>
<evidence type="ECO:0000256" key="2">
    <source>
        <dbReference type="SAM" id="SignalP"/>
    </source>
</evidence>
<dbReference type="OrthoDB" id="8451484at2"/>
<evidence type="ECO:0000313" key="3">
    <source>
        <dbReference type="EMBL" id="TBN54245.1"/>
    </source>
</evidence>
<comment type="caution">
    <text evidence="3">The sequence shown here is derived from an EMBL/GenBank/DDBJ whole genome shotgun (WGS) entry which is preliminary data.</text>
</comment>
<dbReference type="RefSeq" id="WP_131001839.1">
    <property type="nucleotide sequence ID" value="NZ_JBHSZR010000005.1"/>
</dbReference>
<dbReference type="AlphaFoldDB" id="A0A4Q9GM94"/>
<feature type="compositionally biased region" description="Basic and acidic residues" evidence="1">
    <location>
        <begin position="46"/>
        <end position="58"/>
    </location>
</feature>
<dbReference type="Proteomes" id="UP000291613">
    <property type="component" value="Unassembled WGS sequence"/>
</dbReference>
<feature type="signal peptide" evidence="2">
    <location>
        <begin position="1"/>
        <end position="23"/>
    </location>
</feature>
<dbReference type="EMBL" id="SIUB01000002">
    <property type="protein sequence ID" value="TBN54245.1"/>
    <property type="molecule type" value="Genomic_DNA"/>
</dbReference>
<accession>A0A4Q9GM94</accession>
<evidence type="ECO:0000256" key="1">
    <source>
        <dbReference type="SAM" id="MobiDB-lite"/>
    </source>
</evidence>
<evidence type="ECO:0000313" key="4">
    <source>
        <dbReference type="Proteomes" id="UP000291613"/>
    </source>
</evidence>
<name>A0A4Q9GM94_9HYPH</name>
<keyword evidence="2" id="KW-0732">Signal</keyword>
<feature type="chain" id="PRO_5020587756" description="Secreted protein" evidence="2">
    <location>
        <begin position="24"/>
        <end position="100"/>
    </location>
</feature>
<protein>
    <recommendedName>
        <fullName evidence="5">Secreted protein</fullName>
    </recommendedName>
</protein>